<proteinExistence type="predicted"/>
<accession>N4UCX1</accession>
<sequence length="119" mass="13900">MDSAQATRTISNLERLVDRDETLIRDWDETRAPRRLLPDGTYDETQRLSKAYLKTDPRYAAVREQPAIGRAFSRTFIGRVQQAPEFPVRKDFMIYHSIPQDCELGQACNHWSILDEADW</sequence>
<dbReference type="AlphaFoldDB" id="N4UCX1"/>
<protein>
    <submittedName>
        <fullName evidence="1">Uncharacterized protein</fullName>
    </submittedName>
</protein>
<reference evidence="2" key="2">
    <citation type="journal article" date="2014" name="PLoS ONE">
        <title>Genome and Transcriptome Analysis of the Fungal Pathogen Fusarium oxysporum f. sp. cubense Causing Banana Vascular Wilt Disease.</title>
        <authorList>
            <person name="Guo L."/>
            <person name="Han L."/>
            <person name="Yang L."/>
            <person name="Zeng H."/>
            <person name="Fan D."/>
            <person name="Zhu Y."/>
            <person name="Feng Y."/>
            <person name="Wang G."/>
            <person name="Peng C."/>
            <person name="Jiang X."/>
            <person name="Zhou D."/>
            <person name="Ni P."/>
            <person name="Liang C."/>
            <person name="Liu L."/>
            <person name="Wang J."/>
            <person name="Mao C."/>
            <person name="Fang X."/>
            <person name="Peng M."/>
            <person name="Huang J."/>
        </authorList>
    </citation>
    <scope>NUCLEOTIDE SEQUENCE [LARGE SCALE GENOMIC DNA]</scope>
    <source>
        <strain evidence="2">race 1</strain>
    </source>
</reference>
<reference evidence="2" key="1">
    <citation type="submission" date="2012-09" db="EMBL/GenBank/DDBJ databases">
        <title>Genome sequencing and comparative transcriptomics of race 1 and race 4 of banana pathogen: Fusarium oxysporum f. sp. cubense.</title>
        <authorList>
            <person name="Fang X."/>
            <person name="Huang J."/>
        </authorList>
    </citation>
    <scope>NUCLEOTIDE SEQUENCE [LARGE SCALE GENOMIC DNA]</scope>
    <source>
        <strain evidence="2">race 1</strain>
    </source>
</reference>
<dbReference type="OrthoDB" id="5049265at2759"/>
<dbReference type="Proteomes" id="UP000016928">
    <property type="component" value="Unassembled WGS sequence"/>
</dbReference>
<evidence type="ECO:0000313" key="2">
    <source>
        <dbReference type="Proteomes" id="UP000016928"/>
    </source>
</evidence>
<organism evidence="1 2">
    <name type="scientific">Fusarium oxysporum f. sp. cubense (strain race 1)</name>
    <name type="common">Panama disease fungus</name>
    <dbReference type="NCBI Taxonomy" id="1229664"/>
    <lineage>
        <taxon>Eukaryota</taxon>
        <taxon>Fungi</taxon>
        <taxon>Dikarya</taxon>
        <taxon>Ascomycota</taxon>
        <taxon>Pezizomycotina</taxon>
        <taxon>Sordariomycetes</taxon>
        <taxon>Hypocreomycetidae</taxon>
        <taxon>Hypocreales</taxon>
        <taxon>Nectriaceae</taxon>
        <taxon>Fusarium</taxon>
        <taxon>Fusarium oxysporum species complex</taxon>
    </lineage>
</organism>
<evidence type="ECO:0000313" key="1">
    <source>
        <dbReference type="EMBL" id="ENH73658.1"/>
    </source>
</evidence>
<dbReference type="EMBL" id="KB730075">
    <property type="protein sequence ID" value="ENH73658.1"/>
    <property type="molecule type" value="Genomic_DNA"/>
</dbReference>
<dbReference type="VEuPathDB" id="FungiDB:FOC1_g10001712"/>
<name>N4UCX1_FUSC1</name>
<gene>
    <name evidence="1" type="ORF">FOC1_g10001712</name>
</gene>
<dbReference type="HOGENOM" id="CLU_2061545_0_0_1"/>